<dbReference type="GO" id="GO:0051287">
    <property type="term" value="F:NAD binding"/>
    <property type="evidence" value="ECO:0007669"/>
    <property type="project" value="InterPro"/>
</dbReference>
<evidence type="ECO:0000256" key="3">
    <source>
        <dbReference type="ARBA" id="ARBA00013143"/>
    </source>
</evidence>
<dbReference type="AlphaFoldDB" id="A0A381QDC4"/>
<keyword evidence="8" id="KW-0718">Serine biosynthesis</keyword>
<dbReference type="CDD" id="cd12173">
    <property type="entry name" value="PGDH_4"/>
    <property type="match status" value="1"/>
</dbReference>
<dbReference type="InterPro" id="IPR006140">
    <property type="entry name" value="D-isomer_DH_NAD-bd"/>
</dbReference>
<dbReference type="CDD" id="cd04902">
    <property type="entry name" value="ACT_3PGDH-xct"/>
    <property type="match status" value="1"/>
</dbReference>
<name>A0A381QDC4_9ZZZZ</name>
<dbReference type="GO" id="GO:0006564">
    <property type="term" value="P:L-serine biosynthetic process"/>
    <property type="evidence" value="ECO:0007669"/>
    <property type="project" value="UniProtKB-KW"/>
</dbReference>
<evidence type="ECO:0000256" key="5">
    <source>
        <dbReference type="ARBA" id="ARBA00022605"/>
    </source>
</evidence>
<protein>
    <recommendedName>
        <fullName evidence="4">D-3-phosphoglycerate dehydrogenase</fullName>
        <ecNumber evidence="3">1.1.1.95</ecNumber>
    </recommendedName>
</protein>
<dbReference type="SUPFAM" id="SSF55021">
    <property type="entry name" value="ACT-like"/>
    <property type="match status" value="1"/>
</dbReference>
<evidence type="ECO:0000256" key="6">
    <source>
        <dbReference type="ARBA" id="ARBA00023002"/>
    </source>
</evidence>
<sequence length="525" mass="58173">MKVIVSDPISEDGIRILKDNNIKVIYAVEENIDENFKHVQSADGWIIRSGTTLDSKIINNAVNLSVIGRAGVGVDNIDISAATRRGVVVMNTPDANTISAAEHTMALILAISRNISYGHEAISKGEWNRHKLIGSELRDKTLGIVGLGKIGREVLQRSQAFNMKILGYDPFLPEDFFREDELQICDLDYLIENSDYITLHIPLTKDTKDLFDYNNLIKMKKDARIINVARGGIINENDLSKVLIENKIAGAALDVFESEPLPIDSPLISAPNIILTPHLGASTKEAKEGVSQSICNQVKNFLINDELDNAINMPFQNFSQLKEIAPFLRLSELLGRIHSQVARGPITEVSINCFGSISDTKPIGLSFLRSLLQLRVPERVNYINADALARELGIDVSINFSTSDSNYSNLISTKVKTDKEVLIDGSIFDDNLPRLVNIFGYKIEVNPNGTLLFVQNDDVPGVIGKVGTLLGDNKINIAAYLLSREKNKNLAFAVIRLDEPVASKIIKLLNEIKELRFVHQIDVHK</sequence>
<evidence type="ECO:0000256" key="9">
    <source>
        <dbReference type="ARBA" id="ARBA00048731"/>
    </source>
</evidence>
<dbReference type="InterPro" id="IPR006236">
    <property type="entry name" value="PGDH"/>
</dbReference>
<evidence type="ECO:0000313" key="11">
    <source>
        <dbReference type="EMBL" id="SUZ77010.1"/>
    </source>
</evidence>
<dbReference type="NCBIfam" id="TIGR01327">
    <property type="entry name" value="PGDH"/>
    <property type="match status" value="1"/>
</dbReference>
<evidence type="ECO:0000256" key="8">
    <source>
        <dbReference type="ARBA" id="ARBA00023299"/>
    </source>
</evidence>
<dbReference type="PROSITE" id="PS51671">
    <property type="entry name" value="ACT"/>
    <property type="match status" value="1"/>
</dbReference>
<dbReference type="InterPro" id="IPR045626">
    <property type="entry name" value="PGDH_ASB_dom"/>
</dbReference>
<dbReference type="Gene3D" id="3.30.1330.90">
    <property type="entry name" value="D-3-phosphoglycerate dehydrogenase, domain 3"/>
    <property type="match status" value="1"/>
</dbReference>
<dbReference type="InterPro" id="IPR029752">
    <property type="entry name" value="D-isomer_DH_CS1"/>
</dbReference>
<dbReference type="InterPro" id="IPR036291">
    <property type="entry name" value="NAD(P)-bd_dom_sf"/>
</dbReference>
<evidence type="ECO:0000256" key="1">
    <source>
        <dbReference type="ARBA" id="ARBA00005216"/>
    </source>
</evidence>
<dbReference type="SUPFAM" id="SSF143548">
    <property type="entry name" value="Serine metabolism enzymes domain"/>
    <property type="match status" value="1"/>
</dbReference>
<comment type="similarity">
    <text evidence="2">Belongs to the D-isomer specific 2-hydroxyacid dehydrogenase family.</text>
</comment>
<gene>
    <name evidence="11" type="ORF">METZ01_LOCUS29864</name>
</gene>
<dbReference type="SUPFAM" id="SSF51735">
    <property type="entry name" value="NAD(P)-binding Rossmann-fold domains"/>
    <property type="match status" value="1"/>
</dbReference>
<comment type="catalytic activity">
    <reaction evidence="9">
        <text>(2R)-3-phosphoglycerate + NAD(+) = 3-phosphooxypyruvate + NADH + H(+)</text>
        <dbReference type="Rhea" id="RHEA:12641"/>
        <dbReference type="ChEBI" id="CHEBI:15378"/>
        <dbReference type="ChEBI" id="CHEBI:18110"/>
        <dbReference type="ChEBI" id="CHEBI:57540"/>
        <dbReference type="ChEBI" id="CHEBI:57945"/>
        <dbReference type="ChEBI" id="CHEBI:58272"/>
        <dbReference type="EC" id="1.1.1.95"/>
    </reaction>
</comment>
<evidence type="ECO:0000256" key="7">
    <source>
        <dbReference type="ARBA" id="ARBA00023027"/>
    </source>
</evidence>
<dbReference type="GO" id="GO:0004617">
    <property type="term" value="F:phosphoglycerate dehydrogenase activity"/>
    <property type="evidence" value="ECO:0007669"/>
    <property type="project" value="UniProtKB-EC"/>
</dbReference>
<dbReference type="Pfam" id="PF19304">
    <property type="entry name" value="PGDH_inter"/>
    <property type="match status" value="1"/>
</dbReference>
<dbReference type="InterPro" id="IPR050857">
    <property type="entry name" value="D-2-hydroxyacid_DH"/>
</dbReference>
<evidence type="ECO:0000256" key="2">
    <source>
        <dbReference type="ARBA" id="ARBA00005854"/>
    </source>
</evidence>
<dbReference type="InterPro" id="IPR002912">
    <property type="entry name" value="ACT_dom"/>
</dbReference>
<dbReference type="InterPro" id="IPR006139">
    <property type="entry name" value="D-isomer_2_OHA_DH_cat_dom"/>
</dbReference>
<dbReference type="InterPro" id="IPR045865">
    <property type="entry name" value="ACT-like_dom_sf"/>
</dbReference>
<dbReference type="EMBL" id="UINC01001299">
    <property type="protein sequence ID" value="SUZ77010.1"/>
    <property type="molecule type" value="Genomic_DNA"/>
</dbReference>
<keyword evidence="5" id="KW-0028">Amino-acid biosynthesis</keyword>
<dbReference type="PANTHER" id="PTHR42789">
    <property type="entry name" value="D-ISOMER SPECIFIC 2-HYDROXYACID DEHYDROGENASE FAMILY PROTEIN (AFU_ORTHOLOGUE AFUA_6G10090)"/>
    <property type="match status" value="1"/>
</dbReference>
<organism evidence="11">
    <name type="scientific">marine metagenome</name>
    <dbReference type="NCBI Taxonomy" id="408172"/>
    <lineage>
        <taxon>unclassified sequences</taxon>
        <taxon>metagenomes</taxon>
        <taxon>ecological metagenomes</taxon>
    </lineage>
</organism>
<evidence type="ECO:0000259" key="10">
    <source>
        <dbReference type="PROSITE" id="PS51671"/>
    </source>
</evidence>
<dbReference type="PROSITE" id="PS00065">
    <property type="entry name" value="D_2_HYDROXYACID_DH_1"/>
    <property type="match status" value="1"/>
</dbReference>
<keyword evidence="6" id="KW-0560">Oxidoreductase</keyword>
<dbReference type="Gene3D" id="3.30.70.260">
    <property type="match status" value="1"/>
</dbReference>
<dbReference type="Pfam" id="PF00389">
    <property type="entry name" value="2-Hacid_dh"/>
    <property type="match status" value="1"/>
</dbReference>
<dbReference type="Gene3D" id="3.40.50.720">
    <property type="entry name" value="NAD(P)-binding Rossmann-like Domain"/>
    <property type="match status" value="2"/>
</dbReference>
<dbReference type="Pfam" id="PF02826">
    <property type="entry name" value="2-Hacid_dh_C"/>
    <property type="match status" value="1"/>
</dbReference>
<dbReference type="PROSITE" id="PS00671">
    <property type="entry name" value="D_2_HYDROXYACID_DH_3"/>
    <property type="match status" value="1"/>
</dbReference>
<reference evidence="11" key="1">
    <citation type="submission" date="2018-05" db="EMBL/GenBank/DDBJ databases">
        <authorList>
            <person name="Lanie J.A."/>
            <person name="Ng W.-L."/>
            <person name="Kazmierczak K.M."/>
            <person name="Andrzejewski T.M."/>
            <person name="Davidsen T.M."/>
            <person name="Wayne K.J."/>
            <person name="Tettelin H."/>
            <person name="Glass J.I."/>
            <person name="Rusch D."/>
            <person name="Podicherti R."/>
            <person name="Tsui H.-C.T."/>
            <person name="Winkler M.E."/>
        </authorList>
    </citation>
    <scope>NUCLEOTIDE SEQUENCE</scope>
</reference>
<dbReference type="InterPro" id="IPR029753">
    <property type="entry name" value="D-isomer_DH_CS"/>
</dbReference>
<dbReference type="InterPro" id="IPR029009">
    <property type="entry name" value="ASB_dom_sf"/>
</dbReference>
<dbReference type="Pfam" id="PF01842">
    <property type="entry name" value="ACT"/>
    <property type="match status" value="1"/>
</dbReference>
<feature type="domain" description="ACT" evidence="10">
    <location>
        <begin position="451"/>
        <end position="525"/>
    </location>
</feature>
<keyword evidence="7" id="KW-0520">NAD</keyword>
<comment type="pathway">
    <text evidence="1">Amino-acid biosynthesis; L-serine biosynthesis; L-serine from 3-phospho-D-glycerate: step 1/3.</text>
</comment>
<dbReference type="PANTHER" id="PTHR42789:SF1">
    <property type="entry name" value="D-ISOMER SPECIFIC 2-HYDROXYACID DEHYDROGENASE FAMILY PROTEIN (AFU_ORTHOLOGUE AFUA_6G10090)"/>
    <property type="match status" value="1"/>
</dbReference>
<evidence type="ECO:0000256" key="4">
    <source>
        <dbReference type="ARBA" id="ARBA00021582"/>
    </source>
</evidence>
<dbReference type="SUPFAM" id="SSF52283">
    <property type="entry name" value="Formate/glycerate dehydrogenase catalytic domain-like"/>
    <property type="match status" value="1"/>
</dbReference>
<dbReference type="UniPathway" id="UPA00135">
    <property type="reaction ID" value="UER00196"/>
</dbReference>
<accession>A0A381QDC4</accession>
<dbReference type="EC" id="1.1.1.95" evidence="3"/>
<proteinExistence type="inferred from homology"/>
<dbReference type="FunFam" id="3.40.50.720:FF:000021">
    <property type="entry name" value="D-3-phosphoglycerate dehydrogenase"/>
    <property type="match status" value="1"/>
</dbReference>